<feature type="compositionally biased region" description="Basic and acidic residues" evidence="1">
    <location>
        <begin position="354"/>
        <end position="363"/>
    </location>
</feature>
<feature type="compositionally biased region" description="Basic and acidic residues" evidence="1">
    <location>
        <begin position="136"/>
        <end position="176"/>
    </location>
</feature>
<protein>
    <submittedName>
        <fullName evidence="2">Uncharacterized protein</fullName>
    </submittedName>
</protein>
<feature type="non-terminal residue" evidence="2">
    <location>
        <position position="1"/>
    </location>
</feature>
<dbReference type="AlphaFoldDB" id="A0A0A9XL44"/>
<reference evidence="2" key="2">
    <citation type="submission" date="2014-07" db="EMBL/GenBank/DDBJ databases">
        <authorList>
            <person name="Hull J."/>
        </authorList>
    </citation>
    <scope>NUCLEOTIDE SEQUENCE</scope>
</reference>
<gene>
    <name evidence="2" type="ORF">CM83_51560</name>
</gene>
<sequence>RYSVVSSVSVFRFCPASRDLQIVCALVRIRSSTLFSLTRSLLKFGRSNNFISYSRITPPSRSFYIQRSTLNMPPKRKPVQKEQKPIEEVATDTALVSLENVEEEVDNPVDDIPIQAASKKAANKKPKKTNNQQKASELKGEEKEQRPEEEVGKENVESVKNEEETFITKERPELTRRGARRGHPVEIAPSTHVSGDNVGADAIPERDIDQDNVKVLISGDETSKKEAPPRRGAKRAVHKNDAASSDHEGNGDFEENPQNQNESPKKKRGGKKNQESEQEVVPSKTLRGGLKNAQESEQEAEPSRTRRGAQKNYREGNDDSEEHPQKVGEGNNDPVKDIQHAQASKKAASKKPKKPDVKDHEGAGDSEELPQNQNDSPKRKRGGKKNVQETEPEAGPSKIQRGGQKDVQESEQVAEPSKTRRGAPKNVQDEEGIGDSEEQTQNQIDSPKKKRGGKKNVQESEQEEAAPSRTRRGGPKNVQDDEGAGDSEEHPQ</sequence>
<feature type="region of interest" description="Disordered" evidence="1">
    <location>
        <begin position="118"/>
        <end position="492"/>
    </location>
</feature>
<accession>A0A0A9XL44</accession>
<feature type="non-terminal residue" evidence="2">
    <location>
        <position position="492"/>
    </location>
</feature>
<feature type="compositionally biased region" description="Basic and acidic residues" evidence="1">
    <location>
        <begin position="238"/>
        <end position="250"/>
    </location>
</feature>
<feature type="compositionally biased region" description="Basic and acidic residues" evidence="1">
    <location>
        <begin position="203"/>
        <end position="212"/>
    </location>
</feature>
<name>A0A0A9XL44_LYGHE</name>
<evidence type="ECO:0000256" key="1">
    <source>
        <dbReference type="SAM" id="MobiDB-lite"/>
    </source>
</evidence>
<evidence type="ECO:0000313" key="2">
    <source>
        <dbReference type="EMBL" id="JAG17845.1"/>
    </source>
</evidence>
<feature type="compositionally biased region" description="Acidic residues" evidence="1">
    <location>
        <begin position="429"/>
        <end position="438"/>
    </location>
</feature>
<dbReference type="EMBL" id="GBHO01025759">
    <property type="protein sequence ID" value="JAG17845.1"/>
    <property type="molecule type" value="Transcribed_RNA"/>
</dbReference>
<feature type="compositionally biased region" description="Basic and acidic residues" evidence="1">
    <location>
        <begin position="312"/>
        <end position="326"/>
    </location>
</feature>
<proteinExistence type="predicted"/>
<organism evidence="2">
    <name type="scientific">Lygus hesperus</name>
    <name type="common">Western plant bug</name>
    <dbReference type="NCBI Taxonomy" id="30085"/>
    <lineage>
        <taxon>Eukaryota</taxon>
        <taxon>Metazoa</taxon>
        <taxon>Ecdysozoa</taxon>
        <taxon>Arthropoda</taxon>
        <taxon>Hexapoda</taxon>
        <taxon>Insecta</taxon>
        <taxon>Pterygota</taxon>
        <taxon>Neoptera</taxon>
        <taxon>Paraneoptera</taxon>
        <taxon>Hemiptera</taxon>
        <taxon>Heteroptera</taxon>
        <taxon>Panheteroptera</taxon>
        <taxon>Cimicomorpha</taxon>
        <taxon>Miridae</taxon>
        <taxon>Mirini</taxon>
        <taxon>Lygus</taxon>
    </lineage>
</organism>
<reference evidence="2" key="1">
    <citation type="journal article" date="2014" name="PLoS ONE">
        <title>Transcriptome-Based Identification of ABC Transporters in the Western Tarnished Plant Bug Lygus hesperus.</title>
        <authorList>
            <person name="Hull J.J."/>
            <person name="Chaney K."/>
            <person name="Geib S.M."/>
            <person name="Fabrick J.A."/>
            <person name="Brent C.S."/>
            <person name="Walsh D."/>
            <person name="Lavine L.C."/>
        </authorList>
    </citation>
    <scope>NUCLEOTIDE SEQUENCE</scope>
</reference>